<comment type="caution">
    <text evidence="19">Lacks conserved residue(s) required for the propagation of feature annotation.</text>
</comment>
<dbReference type="Pfam" id="PF01761">
    <property type="entry name" value="DHQ_synthase"/>
    <property type="match status" value="1"/>
</dbReference>
<dbReference type="OrthoDB" id="9806583at2"/>
<evidence type="ECO:0000256" key="12">
    <source>
        <dbReference type="ARBA" id="ARBA00022723"/>
    </source>
</evidence>
<evidence type="ECO:0000259" key="21">
    <source>
        <dbReference type="Pfam" id="PF24621"/>
    </source>
</evidence>
<feature type="binding site" evidence="19">
    <location>
        <position position="189"/>
    </location>
    <ligand>
        <name>Zn(2+)</name>
        <dbReference type="ChEBI" id="CHEBI:29105"/>
    </ligand>
</feature>
<reference evidence="22 23" key="1">
    <citation type="submission" date="2019-02" db="EMBL/GenBank/DDBJ databases">
        <title>Deep-cultivation of Planctomycetes and their phenomic and genomic characterization uncovers novel biology.</title>
        <authorList>
            <person name="Wiegand S."/>
            <person name="Jogler M."/>
            <person name="Boedeker C."/>
            <person name="Pinto D."/>
            <person name="Vollmers J."/>
            <person name="Rivas-Marin E."/>
            <person name="Kohn T."/>
            <person name="Peeters S.H."/>
            <person name="Heuer A."/>
            <person name="Rast P."/>
            <person name="Oberbeckmann S."/>
            <person name="Bunk B."/>
            <person name="Jeske O."/>
            <person name="Meyerdierks A."/>
            <person name="Storesund J.E."/>
            <person name="Kallscheuer N."/>
            <person name="Luecker S."/>
            <person name="Lage O.M."/>
            <person name="Pohl T."/>
            <person name="Merkel B.J."/>
            <person name="Hornburger P."/>
            <person name="Mueller R.-W."/>
            <person name="Bruemmer F."/>
            <person name="Labrenz M."/>
            <person name="Spormann A.M."/>
            <person name="Op Den Camp H."/>
            <person name="Overmann J."/>
            <person name="Amann R."/>
            <person name="Jetten M.S.M."/>
            <person name="Mascher T."/>
            <person name="Medema M.H."/>
            <person name="Devos D.P."/>
            <person name="Kaster A.-K."/>
            <person name="Ovreas L."/>
            <person name="Rohde M."/>
            <person name="Galperin M.Y."/>
            <person name="Jogler C."/>
        </authorList>
    </citation>
    <scope>NUCLEOTIDE SEQUENCE [LARGE SCALE GENOMIC DNA]</scope>
    <source>
        <strain evidence="22 23">Enr8</strain>
    </source>
</reference>
<dbReference type="SUPFAM" id="SSF56796">
    <property type="entry name" value="Dehydroquinate synthase-like"/>
    <property type="match status" value="1"/>
</dbReference>
<dbReference type="EC" id="4.2.3.4" evidence="8 19"/>
<accession>A0A5C5VLM6</accession>
<dbReference type="CDD" id="cd08195">
    <property type="entry name" value="DHQS"/>
    <property type="match status" value="1"/>
</dbReference>
<comment type="cofactor">
    <cofactor evidence="3">
        <name>Zn(2+)</name>
        <dbReference type="ChEBI" id="CHEBI:29105"/>
    </cofactor>
</comment>
<dbReference type="AlphaFoldDB" id="A0A5C5VLM6"/>
<comment type="function">
    <text evidence="4 19">Catalyzes the conversion of 3-deoxy-D-arabino-heptulosonate 7-phosphate (DAHP) to dehydroquinate (DHQ).</text>
</comment>
<dbReference type="GO" id="GO:0003856">
    <property type="term" value="F:3-dehydroquinate synthase activity"/>
    <property type="evidence" value="ECO:0007669"/>
    <property type="project" value="UniProtKB-UniRule"/>
</dbReference>
<evidence type="ECO:0000256" key="17">
    <source>
        <dbReference type="ARBA" id="ARBA00023239"/>
    </source>
</evidence>
<comment type="subcellular location">
    <subcellularLocation>
        <location evidence="5 19">Cytoplasm</location>
    </subcellularLocation>
</comment>
<dbReference type="GO" id="GO:0005737">
    <property type="term" value="C:cytoplasm"/>
    <property type="evidence" value="ECO:0007669"/>
    <property type="project" value="UniProtKB-SubCell"/>
</dbReference>
<evidence type="ECO:0000256" key="2">
    <source>
        <dbReference type="ARBA" id="ARBA00001911"/>
    </source>
</evidence>
<dbReference type="NCBIfam" id="TIGR01357">
    <property type="entry name" value="aroB"/>
    <property type="match status" value="1"/>
</dbReference>
<dbReference type="Proteomes" id="UP000318878">
    <property type="component" value="Unassembled WGS sequence"/>
</dbReference>
<evidence type="ECO:0000259" key="20">
    <source>
        <dbReference type="Pfam" id="PF01761"/>
    </source>
</evidence>
<keyword evidence="14 19" id="KW-0862">Zinc</keyword>
<evidence type="ECO:0000256" key="5">
    <source>
        <dbReference type="ARBA" id="ARBA00004496"/>
    </source>
</evidence>
<comment type="cofactor">
    <cofactor evidence="19">
        <name>Co(2+)</name>
        <dbReference type="ChEBI" id="CHEBI:48828"/>
    </cofactor>
    <cofactor evidence="19">
        <name>Zn(2+)</name>
        <dbReference type="ChEBI" id="CHEBI:29105"/>
    </cofactor>
    <text evidence="19">Binds 1 divalent metal cation per subunit. Can use either Co(2+) or Zn(2+).</text>
</comment>
<dbReference type="InterPro" id="IPR056179">
    <property type="entry name" value="DHQS_C"/>
</dbReference>
<keyword evidence="11 19" id="KW-0028">Amino-acid biosynthesis</keyword>
<gene>
    <name evidence="19 22" type="primary">aroB</name>
    <name evidence="22" type="ORF">Enr8_05440</name>
</gene>
<dbReference type="GO" id="GO:0009073">
    <property type="term" value="P:aromatic amino acid family biosynthetic process"/>
    <property type="evidence" value="ECO:0007669"/>
    <property type="project" value="UniProtKB-KW"/>
</dbReference>
<keyword evidence="10 19" id="KW-0963">Cytoplasm</keyword>
<dbReference type="PIRSF" id="PIRSF001455">
    <property type="entry name" value="DHQ_synth"/>
    <property type="match status" value="1"/>
</dbReference>
<dbReference type="PANTHER" id="PTHR43622:SF7">
    <property type="entry name" value="3-DEHYDROQUINATE SYNTHASE, CHLOROPLASTIC"/>
    <property type="match status" value="1"/>
</dbReference>
<evidence type="ECO:0000256" key="10">
    <source>
        <dbReference type="ARBA" id="ARBA00022490"/>
    </source>
</evidence>
<keyword evidence="13 19" id="KW-0547">Nucleotide-binding</keyword>
<keyword evidence="16 19" id="KW-0057">Aromatic amino acid biosynthesis</keyword>
<dbReference type="Gene3D" id="1.20.1090.10">
    <property type="entry name" value="Dehydroquinate synthase-like - alpha domain"/>
    <property type="match status" value="1"/>
</dbReference>
<dbReference type="GO" id="GO:0008652">
    <property type="term" value="P:amino acid biosynthetic process"/>
    <property type="evidence" value="ECO:0007669"/>
    <property type="project" value="UniProtKB-KW"/>
</dbReference>
<dbReference type="InterPro" id="IPR016037">
    <property type="entry name" value="DHQ_synth_AroB"/>
</dbReference>
<organism evidence="22 23">
    <name type="scientific">Blastopirellula retiformator</name>
    <dbReference type="NCBI Taxonomy" id="2527970"/>
    <lineage>
        <taxon>Bacteria</taxon>
        <taxon>Pseudomonadati</taxon>
        <taxon>Planctomycetota</taxon>
        <taxon>Planctomycetia</taxon>
        <taxon>Pirellulales</taxon>
        <taxon>Pirellulaceae</taxon>
        <taxon>Blastopirellula</taxon>
    </lineage>
</organism>
<dbReference type="GO" id="GO:0046872">
    <property type="term" value="F:metal ion binding"/>
    <property type="evidence" value="ECO:0007669"/>
    <property type="project" value="UniProtKB-KW"/>
</dbReference>
<dbReference type="UniPathway" id="UPA00053">
    <property type="reaction ID" value="UER00085"/>
</dbReference>
<evidence type="ECO:0000256" key="14">
    <source>
        <dbReference type="ARBA" id="ARBA00022833"/>
    </source>
</evidence>
<evidence type="ECO:0000256" key="19">
    <source>
        <dbReference type="HAMAP-Rule" id="MF_00110"/>
    </source>
</evidence>
<evidence type="ECO:0000256" key="16">
    <source>
        <dbReference type="ARBA" id="ARBA00023141"/>
    </source>
</evidence>
<keyword evidence="12 19" id="KW-0479">Metal-binding</keyword>
<keyword evidence="17 19" id="KW-0456">Lyase</keyword>
<dbReference type="Gene3D" id="3.40.50.1970">
    <property type="match status" value="1"/>
</dbReference>
<feature type="binding site" evidence="19">
    <location>
        <position position="147"/>
    </location>
    <ligand>
        <name>NAD(+)</name>
        <dbReference type="ChEBI" id="CHEBI:57540"/>
    </ligand>
</feature>
<feature type="binding site" evidence="19">
    <location>
        <position position="156"/>
    </location>
    <ligand>
        <name>NAD(+)</name>
        <dbReference type="ChEBI" id="CHEBI:57540"/>
    </ligand>
</feature>
<dbReference type="HAMAP" id="MF_00110">
    <property type="entry name" value="DHQ_synthase"/>
    <property type="match status" value="1"/>
</dbReference>
<keyword evidence="15 19" id="KW-0520">NAD</keyword>
<dbReference type="GO" id="GO:0009423">
    <property type="term" value="P:chorismate biosynthetic process"/>
    <property type="evidence" value="ECO:0007669"/>
    <property type="project" value="UniProtKB-UniRule"/>
</dbReference>
<comment type="catalytic activity">
    <reaction evidence="1 19">
        <text>7-phospho-2-dehydro-3-deoxy-D-arabino-heptonate = 3-dehydroquinate + phosphate</text>
        <dbReference type="Rhea" id="RHEA:21968"/>
        <dbReference type="ChEBI" id="CHEBI:32364"/>
        <dbReference type="ChEBI" id="CHEBI:43474"/>
        <dbReference type="ChEBI" id="CHEBI:58394"/>
        <dbReference type="EC" id="4.2.3.4"/>
    </reaction>
</comment>
<evidence type="ECO:0000256" key="8">
    <source>
        <dbReference type="ARBA" id="ARBA00013031"/>
    </source>
</evidence>
<dbReference type="Pfam" id="PF24621">
    <property type="entry name" value="DHQS_C"/>
    <property type="match status" value="1"/>
</dbReference>
<name>A0A5C5VLM6_9BACT</name>
<dbReference type="InterPro" id="IPR030963">
    <property type="entry name" value="DHQ_synth_fam"/>
</dbReference>
<evidence type="ECO:0000256" key="7">
    <source>
        <dbReference type="ARBA" id="ARBA00005412"/>
    </source>
</evidence>
<dbReference type="PANTHER" id="PTHR43622">
    <property type="entry name" value="3-DEHYDROQUINATE SYNTHASE"/>
    <property type="match status" value="1"/>
</dbReference>
<evidence type="ECO:0000256" key="1">
    <source>
        <dbReference type="ARBA" id="ARBA00001393"/>
    </source>
</evidence>
<feature type="binding site" evidence="19">
    <location>
        <begin position="110"/>
        <end position="114"/>
    </location>
    <ligand>
        <name>NAD(+)</name>
        <dbReference type="ChEBI" id="CHEBI:57540"/>
    </ligand>
</feature>
<evidence type="ECO:0000256" key="6">
    <source>
        <dbReference type="ARBA" id="ARBA00004661"/>
    </source>
</evidence>
<evidence type="ECO:0000256" key="13">
    <source>
        <dbReference type="ARBA" id="ARBA00022741"/>
    </source>
</evidence>
<keyword evidence="23" id="KW-1185">Reference proteome</keyword>
<feature type="binding site" evidence="19">
    <location>
        <position position="253"/>
    </location>
    <ligand>
        <name>Zn(2+)</name>
        <dbReference type="ChEBI" id="CHEBI:29105"/>
    </ligand>
</feature>
<evidence type="ECO:0000256" key="18">
    <source>
        <dbReference type="ARBA" id="ARBA00023285"/>
    </source>
</evidence>
<dbReference type="InterPro" id="IPR030960">
    <property type="entry name" value="DHQS/DOIS_N"/>
</dbReference>
<evidence type="ECO:0000256" key="15">
    <source>
        <dbReference type="ARBA" id="ARBA00023027"/>
    </source>
</evidence>
<dbReference type="InterPro" id="IPR050071">
    <property type="entry name" value="Dehydroquinate_synthase"/>
</dbReference>
<dbReference type="FunFam" id="3.40.50.1970:FF:000007">
    <property type="entry name" value="Pentafunctional AROM polypeptide"/>
    <property type="match status" value="1"/>
</dbReference>
<feature type="domain" description="3-dehydroquinate synthase C-terminal" evidence="21">
    <location>
        <begin position="186"/>
        <end position="330"/>
    </location>
</feature>
<evidence type="ECO:0000256" key="11">
    <source>
        <dbReference type="ARBA" id="ARBA00022605"/>
    </source>
</evidence>
<evidence type="ECO:0000256" key="4">
    <source>
        <dbReference type="ARBA" id="ARBA00003485"/>
    </source>
</evidence>
<evidence type="ECO:0000313" key="22">
    <source>
        <dbReference type="EMBL" id="TWT38850.1"/>
    </source>
</evidence>
<proteinExistence type="inferred from homology"/>
<dbReference type="GO" id="GO:0000166">
    <property type="term" value="F:nucleotide binding"/>
    <property type="evidence" value="ECO:0007669"/>
    <property type="project" value="UniProtKB-KW"/>
</dbReference>
<evidence type="ECO:0000256" key="9">
    <source>
        <dbReference type="ARBA" id="ARBA00017684"/>
    </source>
</evidence>
<comment type="pathway">
    <text evidence="6 19">Metabolic intermediate biosynthesis; chorismate biosynthesis; chorismate from D-erythrose 4-phosphate and phosphoenolpyruvate: step 2/7.</text>
</comment>
<protein>
    <recommendedName>
        <fullName evidence="9 19">3-dehydroquinate synthase</fullName>
        <shortName evidence="19">DHQS</shortName>
        <ecNumber evidence="8 19">4.2.3.4</ecNumber>
    </recommendedName>
</protein>
<evidence type="ECO:0000256" key="3">
    <source>
        <dbReference type="ARBA" id="ARBA00001947"/>
    </source>
</evidence>
<sequence>MRAEHEIVRVQLSERSYDIQIGSAILSSAPEFFAARTKISHAIVITDESVQPLYADSIVAACATAGMRTTLISVPAGETSKSIAMADRLWNESLAGGADRKSVVIAVGGGVIGDLAGFIAATFARGLAFFQVPTTLLAQVDSSVGGKVGINLPAAKNMVGAFWQPQGVLIDVDVLKTLPEREYRAGLAEVVKYGVILDADFFAYLEANVAAIRERDKNVLTRVIARCCQLKADVVQTDERETTGLRAVLNYGHTFCHAFEATCGYGELLHGEAVSIGMLCASRLAESLQRITSDVTERQFNLLTELGLPTATPQVDIEPVMAAMQRDKKVEHGKLQFVLPIRLGNVELVGGVSNDLAKTAIIDGQ</sequence>
<comment type="caution">
    <text evidence="22">The sequence shown here is derived from an EMBL/GenBank/DDBJ whole genome shotgun (WGS) entry which is preliminary data.</text>
</comment>
<feature type="domain" description="3-dehydroquinate synthase N-terminal" evidence="20">
    <location>
        <begin position="72"/>
        <end position="184"/>
    </location>
</feature>
<feature type="binding site" evidence="19">
    <location>
        <begin position="134"/>
        <end position="135"/>
    </location>
    <ligand>
        <name>NAD(+)</name>
        <dbReference type="ChEBI" id="CHEBI:57540"/>
    </ligand>
</feature>
<evidence type="ECO:0000313" key="23">
    <source>
        <dbReference type="Proteomes" id="UP000318878"/>
    </source>
</evidence>
<keyword evidence="18 19" id="KW-0170">Cobalt</keyword>
<comment type="similarity">
    <text evidence="7 19">Belongs to the sugar phosphate cyclases superfamily. Dehydroquinate synthase family.</text>
</comment>
<feature type="binding site" evidence="19">
    <location>
        <position position="270"/>
    </location>
    <ligand>
        <name>Zn(2+)</name>
        <dbReference type="ChEBI" id="CHEBI:29105"/>
    </ligand>
</feature>
<comment type="cofactor">
    <cofactor evidence="2 19">
        <name>NAD(+)</name>
        <dbReference type="ChEBI" id="CHEBI:57540"/>
    </cofactor>
</comment>
<dbReference type="EMBL" id="SJPF01000001">
    <property type="protein sequence ID" value="TWT38850.1"/>
    <property type="molecule type" value="Genomic_DNA"/>
</dbReference>